<name>A0A3N0AEA5_9ACTN</name>
<keyword evidence="4" id="KW-1185">Reference proteome</keyword>
<dbReference type="InterPro" id="IPR036280">
    <property type="entry name" value="Multihaem_cyt_sf"/>
</dbReference>
<dbReference type="RefSeq" id="WP_123198297.1">
    <property type="nucleotide sequence ID" value="NZ_QICB01000004.1"/>
</dbReference>
<dbReference type="Gene3D" id="3.90.420.10">
    <property type="entry name" value="Oxidoreductase, molybdopterin-binding domain"/>
    <property type="match status" value="1"/>
</dbReference>
<dbReference type="Pfam" id="PF00174">
    <property type="entry name" value="Oxidored_molyb"/>
    <property type="match status" value="1"/>
</dbReference>
<evidence type="ECO:0000256" key="1">
    <source>
        <dbReference type="SAM" id="SignalP"/>
    </source>
</evidence>
<evidence type="ECO:0000259" key="2">
    <source>
        <dbReference type="Pfam" id="PF00174"/>
    </source>
</evidence>
<dbReference type="SUPFAM" id="SSF56524">
    <property type="entry name" value="Oxidoreductase molybdopterin-binding domain"/>
    <property type="match status" value="1"/>
</dbReference>
<dbReference type="InterPro" id="IPR000572">
    <property type="entry name" value="OxRdtase_Mopterin-bd_dom"/>
</dbReference>
<dbReference type="Gene3D" id="2.60.40.650">
    <property type="match status" value="1"/>
</dbReference>
<reference evidence="4" key="1">
    <citation type="submission" date="2018-05" db="EMBL/GenBank/DDBJ databases">
        <title>Genome Sequencing of selected type strains of the family Eggerthellaceae.</title>
        <authorList>
            <person name="Danylec N."/>
            <person name="Stoll D.A."/>
            <person name="Doetsch A."/>
            <person name="Huch M."/>
        </authorList>
    </citation>
    <scope>NUCLEOTIDE SEQUENCE [LARGE SCALE GENOMIC DNA]</scope>
    <source>
        <strain evidence="4">DSM 17537</strain>
    </source>
</reference>
<feature type="signal peptide" evidence="1">
    <location>
        <begin position="1"/>
        <end position="26"/>
    </location>
</feature>
<feature type="domain" description="Oxidoreductase molybdopterin-binding" evidence="2">
    <location>
        <begin position="264"/>
        <end position="410"/>
    </location>
</feature>
<organism evidence="3 4">
    <name type="scientific">Slackia faecicanis</name>
    <dbReference type="NCBI Taxonomy" id="255723"/>
    <lineage>
        <taxon>Bacteria</taxon>
        <taxon>Bacillati</taxon>
        <taxon>Actinomycetota</taxon>
        <taxon>Coriobacteriia</taxon>
        <taxon>Eggerthellales</taxon>
        <taxon>Eggerthellaceae</taxon>
        <taxon>Slackia</taxon>
    </lineage>
</organism>
<dbReference type="Gene3D" id="3.90.10.10">
    <property type="entry name" value="Cytochrome C3"/>
    <property type="match status" value="1"/>
</dbReference>
<gene>
    <name evidence="3" type="ORF">DMP07_06245</name>
</gene>
<sequence>MRKPGRGVKGKLALAAVTLAAGSMMAAGCAQQDAAEPEAASTETQYSDTYEEAEGILAEINERQDKINEEYAPEIRTLADGTKVQRTPTEYRGYHWNRPYTNGNSYNTYWLDADNRGCNACHEDLKDTLAGMEYSHLTIFNPALNNWITVDQCMLCHSDDDGYEMGTLMHAVHYGERNNANFEQRGGECQSCHNMTENGEGVELWDQVKYDHMDGIVKEKDVQGEFTFDQTTTNTMDEMFTYDWIHSDYDHLLAIMGKNGEDLPLPQEMVDNWEINITGLVNQPYTAKLKDLIAEAEAEGASVTKISKIHCLDNMPGGGGISNVEITGIPLNWLIERGGGLKEGVTGVTVDRREFHTDGAQNHSTRGAAPEKFDDVYLVYKIGGEPLSVSAGAPCLNWIEANDAQGNVKQCVGYHLTDEDKDWAAISENGFDSYDEGPYMNKPNVTTLGVPDGKIIETGKPFTFEGYADAFDEAVTKIEFSMDGGKTWTAFDLGQTDARQWVWWTFTWTPETDGSYVLMTRGTTDTGLVTDEGYIHKVMVTAKTNVEE</sequence>
<evidence type="ECO:0000313" key="3">
    <source>
        <dbReference type="EMBL" id="RNL19575.1"/>
    </source>
</evidence>
<keyword evidence="1" id="KW-0732">Signal</keyword>
<dbReference type="AlphaFoldDB" id="A0A3N0AEA5"/>
<accession>A0A3N0AEA5</accession>
<dbReference type="PROSITE" id="PS51257">
    <property type="entry name" value="PROKAR_LIPOPROTEIN"/>
    <property type="match status" value="1"/>
</dbReference>
<feature type="chain" id="PRO_5039369263" description="Oxidoreductase molybdopterin-binding domain-containing protein" evidence="1">
    <location>
        <begin position="27"/>
        <end position="548"/>
    </location>
</feature>
<dbReference type="SUPFAM" id="SSF48695">
    <property type="entry name" value="Multiheme cytochromes"/>
    <property type="match status" value="1"/>
</dbReference>
<proteinExistence type="predicted"/>
<protein>
    <recommendedName>
        <fullName evidence="2">Oxidoreductase molybdopterin-binding domain-containing protein</fullName>
    </recommendedName>
</protein>
<dbReference type="InterPro" id="IPR014756">
    <property type="entry name" value="Ig_E-set"/>
</dbReference>
<dbReference type="Proteomes" id="UP000267368">
    <property type="component" value="Unassembled WGS sequence"/>
</dbReference>
<evidence type="ECO:0000313" key="4">
    <source>
        <dbReference type="Proteomes" id="UP000267368"/>
    </source>
</evidence>
<dbReference type="InterPro" id="IPR036374">
    <property type="entry name" value="OxRdtase_Mopterin-bd_sf"/>
</dbReference>
<dbReference type="SUPFAM" id="SSF81296">
    <property type="entry name" value="E set domains"/>
    <property type="match status" value="1"/>
</dbReference>
<dbReference type="OrthoDB" id="3169350at2"/>
<comment type="caution">
    <text evidence="3">The sequence shown here is derived from an EMBL/GenBank/DDBJ whole genome shotgun (WGS) entry which is preliminary data.</text>
</comment>
<dbReference type="EMBL" id="QICB01000004">
    <property type="protein sequence ID" value="RNL19575.1"/>
    <property type="molecule type" value="Genomic_DNA"/>
</dbReference>